<comment type="caution">
    <text evidence="3">The sequence shown here is derived from an EMBL/GenBank/DDBJ whole genome shotgun (WGS) entry which is preliminary data.</text>
</comment>
<gene>
    <name evidence="3" type="ORF">A2415_02920</name>
</gene>
<evidence type="ECO:0000256" key="1">
    <source>
        <dbReference type="SAM" id="MobiDB-lite"/>
    </source>
</evidence>
<feature type="transmembrane region" description="Helical" evidence="2">
    <location>
        <begin position="6"/>
        <end position="30"/>
    </location>
</feature>
<evidence type="ECO:0000256" key="2">
    <source>
        <dbReference type="SAM" id="Phobius"/>
    </source>
</evidence>
<keyword evidence="2" id="KW-0812">Transmembrane</keyword>
<reference evidence="3 4" key="1">
    <citation type="journal article" date="2016" name="Nat. Commun.">
        <title>Thousands of microbial genomes shed light on interconnected biogeochemical processes in an aquifer system.</title>
        <authorList>
            <person name="Anantharaman K."/>
            <person name="Brown C.T."/>
            <person name="Hug L.A."/>
            <person name="Sharon I."/>
            <person name="Castelle C.J."/>
            <person name="Probst A.J."/>
            <person name="Thomas B.C."/>
            <person name="Singh A."/>
            <person name="Wilkins M.J."/>
            <person name="Karaoz U."/>
            <person name="Brodie E.L."/>
            <person name="Williams K.H."/>
            <person name="Hubbard S.S."/>
            <person name="Banfield J.F."/>
        </authorList>
    </citation>
    <scope>NUCLEOTIDE SEQUENCE [LARGE SCALE GENOMIC DNA]</scope>
</reference>
<feature type="region of interest" description="Disordered" evidence="1">
    <location>
        <begin position="55"/>
        <end position="103"/>
    </location>
</feature>
<organism evidence="3 4">
    <name type="scientific">candidate division WWE3 bacterium RIFOXYC1_FULL_39_7</name>
    <dbReference type="NCBI Taxonomy" id="1802643"/>
    <lineage>
        <taxon>Bacteria</taxon>
        <taxon>Katanobacteria</taxon>
    </lineage>
</organism>
<dbReference type="EMBL" id="MEWA01000023">
    <property type="protein sequence ID" value="OGC69304.1"/>
    <property type="molecule type" value="Genomic_DNA"/>
</dbReference>
<accession>A0A1F4WIM6</accession>
<sequence length="179" mass="19732">MSENIASELTVLCGLVLFFALIVGAIVWILRNRNKLAKPHLFGELSLEYDGSIEPEFGEGEYEEDRPAETDGEEGDREESVETDGEGSDAEEGDEDNGEDDDDGYSGYIVIKLKTGNTVYIRCDSLDEYEFLDGALQLCWDGDGHVDVEGGEHDGLYNSNKERLTLLFSDVSSVKMSGL</sequence>
<evidence type="ECO:0000313" key="3">
    <source>
        <dbReference type="EMBL" id="OGC69304.1"/>
    </source>
</evidence>
<keyword evidence="2" id="KW-0472">Membrane</keyword>
<dbReference type="Proteomes" id="UP000179113">
    <property type="component" value="Unassembled WGS sequence"/>
</dbReference>
<proteinExistence type="predicted"/>
<evidence type="ECO:0000313" key="4">
    <source>
        <dbReference type="Proteomes" id="UP000179113"/>
    </source>
</evidence>
<dbReference type="AlphaFoldDB" id="A0A1F4WIM6"/>
<name>A0A1F4WIM6_UNCKA</name>
<protein>
    <submittedName>
        <fullName evidence="3">Uncharacterized protein</fullName>
    </submittedName>
</protein>
<keyword evidence="2" id="KW-1133">Transmembrane helix</keyword>